<sequence length="73" mass="8035">MQRLQNPARETGGVGKRAFSEISGGGQFELPSPRTSPRSAYPCLSVRSTNAKHNQHQHHSGFHSAWQARHSSP</sequence>
<gene>
    <name evidence="2" type="ORF">RISK_003332</name>
</gene>
<comment type="caution">
    <text evidence="2">The sequence shown here is derived from an EMBL/GenBank/DDBJ whole genome shotgun (WGS) entry which is preliminary data.</text>
</comment>
<accession>A0A0J1BDU5</accession>
<feature type="region of interest" description="Disordered" evidence="1">
    <location>
        <begin position="1"/>
        <end position="73"/>
    </location>
</feature>
<dbReference type="Proteomes" id="UP000036367">
    <property type="component" value="Unassembled WGS sequence"/>
</dbReference>
<evidence type="ECO:0000313" key="2">
    <source>
        <dbReference type="EMBL" id="KLU04710.1"/>
    </source>
</evidence>
<protein>
    <submittedName>
        <fullName evidence="2">Uncharacterized protein</fullName>
    </submittedName>
</protein>
<keyword evidence="3" id="KW-1185">Reference proteome</keyword>
<name>A0A0J1BDU5_RHOIS</name>
<reference evidence="2" key="1">
    <citation type="submission" date="2015-05" db="EMBL/GenBank/DDBJ databases">
        <title>Permanent draft genome of Rhodopirellula islandicus K833.</title>
        <authorList>
            <person name="Kizina J."/>
            <person name="Richter M."/>
            <person name="Glockner F.O."/>
            <person name="Harder J."/>
        </authorList>
    </citation>
    <scope>NUCLEOTIDE SEQUENCE [LARGE SCALE GENOMIC DNA]</scope>
    <source>
        <strain evidence="2">K833</strain>
    </source>
</reference>
<proteinExistence type="predicted"/>
<dbReference type="AlphaFoldDB" id="A0A0J1BDU5"/>
<organism evidence="2 3">
    <name type="scientific">Rhodopirellula islandica</name>
    <dbReference type="NCBI Taxonomy" id="595434"/>
    <lineage>
        <taxon>Bacteria</taxon>
        <taxon>Pseudomonadati</taxon>
        <taxon>Planctomycetota</taxon>
        <taxon>Planctomycetia</taxon>
        <taxon>Pirellulales</taxon>
        <taxon>Pirellulaceae</taxon>
        <taxon>Rhodopirellula</taxon>
    </lineage>
</organism>
<evidence type="ECO:0000313" key="3">
    <source>
        <dbReference type="Proteomes" id="UP000036367"/>
    </source>
</evidence>
<evidence type="ECO:0000256" key="1">
    <source>
        <dbReference type="SAM" id="MobiDB-lite"/>
    </source>
</evidence>
<dbReference type="EMBL" id="LECT01000026">
    <property type="protein sequence ID" value="KLU04710.1"/>
    <property type="molecule type" value="Genomic_DNA"/>
</dbReference>